<sequence>MKRVIIIISFLMFLKPVLPVLEYIVNYDYIVTELCENKSKPELHCNGKCHLTEQLAKASESDNANSSEKKTSFQQAEIVFCQALEFMDFRQIYYPNITSISNNYSNFYFHMNDSYVFHPPILALV</sequence>
<proteinExistence type="predicted"/>
<name>A0ABW5Z494_9FLAO</name>
<protein>
    <submittedName>
        <fullName evidence="1">Uncharacterized protein</fullName>
    </submittedName>
</protein>
<reference evidence="2" key="1">
    <citation type="journal article" date="2019" name="Int. J. Syst. Evol. Microbiol.">
        <title>The Global Catalogue of Microorganisms (GCM) 10K type strain sequencing project: providing services to taxonomists for standard genome sequencing and annotation.</title>
        <authorList>
            <consortium name="The Broad Institute Genomics Platform"/>
            <consortium name="The Broad Institute Genome Sequencing Center for Infectious Disease"/>
            <person name="Wu L."/>
            <person name="Ma J."/>
        </authorList>
    </citation>
    <scope>NUCLEOTIDE SEQUENCE [LARGE SCALE GENOMIC DNA]</scope>
    <source>
        <strain evidence="2">KCTC 52644</strain>
    </source>
</reference>
<evidence type="ECO:0000313" key="1">
    <source>
        <dbReference type="EMBL" id="MFD2907650.1"/>
    </source>
</evidence>
<keyword evidence="2" id="KW-1185">Reference proteome</keyword>
<accession>A0ABW5Z494</accession>
<gene>
    <name evidence="1" type="ORF">ACFSX9_02775</name>
</gene>
<comment type="caution">
    <text evidence="1">The sequence shown here is derived from an EMBL/GenBank/DDBJ whole genome shotgun (WGS) entry which is preliminary data.</text>
</comment>
<dbReference type="RefSeq" id="WP_379804106.1">
    <property type="nucleotide sequence ID" value="NZ_JBHUOL010000006.1"/>
</dbReference>
<dbReference type="EMBL" id="JBHUOL010000006">
    <property type="protein sequence ID" value="MFD2907650.1"/>
    <property type="molecule type" value="Genomic_DNA"/>
</dbReference>
<organism evidence="1 2">
    <name type="scientific">Flavobacterium ardleyense</name>
    <dbReference type="NCBI Taxonomy" id="2038737"/>
    <lineage>
        <taxon>Bacteria</taxon>
        <taxon>Pseudomonadati</taxon>
        <taxon>Bacteroidota</taxon>
        <taxon>Flavobacteriia</taxon>
        <taxon>Flavobacteriales</taxon>
        <taxon>Flavobacteriaceae</taxon>
        <taxon>Flavobacterium</taxon>
    </lineage>
</organism>
<evidence type="ECO:0000313" key="2">
    <source>
        <dbReference type="Proteomes" id="UP001597549"/>
    </source>
</evidence>
<dbReference type="Proteomes" id="UP001597549">
    <property type="component" value="Unassembled WGS sequence"/>
</dbReference>